<dbReference type="PANTHER" id="PTHR10978:SF2">
    <property type="entry name" value="SUCCINATE DEHYDROGENASE COMPLEX SUBUNIT C"/>
    <property type="match status" value="1"/>
</dbReference>
<dbReference type="PANTHER" id="PTHR10978">
    <property type="entry name" value="SUCCINATE DEHYDROGENASE CYTOCHROME B560 SUBUNIT"/>
    <property type="match status" value="1"/>
</dbReference>
<dbReference type="GO" id="GO:0009055">
    <property type="term" value="F:electron transfer activity"/>
    <property type="evidence" value="ECO:0007669"/>
    <property type="project" value="InterPro"/>
</dbReference>
<keyword evidence="4" id="KW-0479">Metal-binding</keyword>
<keyword evidence="3" id="KW-0812">Transmembrane</keyword>
<keyword evidence="2" id="KW-0349">Heme</keyword>
<dbReference type="AlphaFoldDB" id="A0A8C7BHX4"/>
<evidence type="ECO:0000313" key="8">
    <source>
        <dbReference type="Ensembl" id="ENSNVIP00000020776.1"/>
    </source>
</evidence>
<accession>A0A8C7BHX4</accession>
<dbReference type="GO" id="GO:0005739">
    <property type="term" value="C:mitochondrion"/>
    <property type="evidence" value="ECO:0007669"/>
    <property type="project" value="GOC"/>
</dbReference>
<keyword evidence="9" id="KW-1185">Reference proteome</keyword>
<comment type="subcellular location">
    <subcellularLocation>
        <location evidence="1">Membrane</location>
    </subcellularLocation>
</comment>
<keyword evidence="5" id="KW-1133">Transmembrane helix</keyword>
<dbReference type="GO" id="GO:0006121">
    <property type="term" value="P:mitochondrial electron transport, succinate to ubiquinone"/>
    <property type="evidence" value="ECO:0007669"/>
    <property type="project" value="TreeGrafter"/>
</dbReference>
<dbReference type="GeneTree" id="ENSGT00940000166172"/>
<dbReference type="Gene3D" id="1.20.5.540">
    <property type="entry name" value="Single helix bin"/>
    <property type="match status" value="1"/>
</dbReference>
<keyword evidence="7" id="KW-0472">Membrane</keyword>
<dbReference type="Ensembl" id="ENSNVIT00000024199.1">
    <property type="protein sequence ID" value="ENSNVIP00000020776.1"/>
    <property type="gene ID" value="ENSNVIG00000016280.1"/>
</dbReference>
<keyword evidence="6" id="KW-0408">Iron</keyword>
<evidence type="ECO:0000256" key="7">
    <source>
        <dbReference type="ARBA" id="ARBA00023136"/>
    </source>
</evidence>
<evidence type="ECO:0000256" key="1">
    <source>
        <dbReference type="ARBA" id="ARBA00004370"/>
    </source>
</evidence>
<protein>
    <submittedName>
        <fullName evidence="8">Uncharacterized protein</fullName>
    </submittedName>
</protein>
<dbReference type="GO" id="GO:0006099">
    <property type="term" value="P:tricarboxylic acid cycle"/>
    <property type="evidence" value="ECO:0007669"/>
    <property type="project" value="InterPro"/>
</dbReference>
<evidence type="ECO:0000256" key="6">
    <source>
        <dbReference type="ARBA" id="ARBA00023004"/>
    </source>
</evidence>
<sequence length="140" mass="15526">MAVLLLRHVGSHCLCAHLSPRLCNRNAVPLGTITREKMEKFWKKNTTLNCILSLHITIYSGPLPMAISLWHSGIGMTLSTEVFLFERPEDSPAIPIWSGCLGSYWIVLCRADSHVKRQSSPDLFRPFCACTSPGSSVAVE</sequence>
<evidence type="ECO:0000256" key="2">
    <source>
        <dbReference type="ARBA" id="ARBA00022617"/>
    </source>
</evidence>
<name>A0A8C7BHX4_NEOVI</name>
<organism evidence="8 9">
    <name type="scientific">Neovison vison</name>
    <name type="common">American mink</name>
    <name type="synonym">Mustela vison</name>
    <dbReference type="NCBI Taxonomy" id="452646"/>
    <lineage>
        <taxon>Eukaryota</taxon>
        <taxon>Metazoa</taxon>
        <taxon>Chordata</taxon>
        <taxon>Craniata</taxon>
        <taxon>Vertebrata</taxon>
        <taxon>Euteleostomi</taxon>
        <taxon>Mammalia</taxon>
        <taxon>Eutheria</taxon>
        <taxon>Laurasiatheria</taxon>
        <taxon>Carnivora</taxon>
        <taxon>Caniformia</taxon>
        <taxon>Musteloidea</taxon>
        <taxon>Mustelidae</taxon>
        <taxon>Mustelinae</taxon>
        <taxon>Neogale</taxon>
    </lineage>
</organism>
<dbReference type="InterPro" id="IPR014314">
    <property type="entry name" value="Succ_DH_cytb556"/>
</dbReference>
<dbReference type="Proteomes" id="UP000694425">
    <property type="component" value="Unplaced"/>
</dbReference>
<evidence type="ECO:0000313" key="9">
    <source>
        <dbReference type="Proteomes" id="UP000694425"/>
    </source>
</evidence>
<reference evidence="8" key="2">
    <citation type="submission" date="2025-09" db="UniProtKB">
        <authorList>
            <consortium name="Ensembl"/>
        </authorList>
    </citation>
    <scope>IDENTIFICATION</scope>
</reference>
<evidence type="ECO:0000256" key="3">
    <source>
        <dbReference type="ARBA" id="ARBA00022692"/>
    </source>
</evidence>
<evidence type="ECO:0000256" key="5">
    <source>
        <dbReference type="ARBA" id="ARBA00022989"/>
    </source>
</evidence>
<dbReference type="GO" id="GO:0046872">
    <property type="term" value="F:metal ion binding"/>
    <property type="evidence" value="ECO:0007669"/>
    <property type="project" value="UniProtKB-KW"/>
</dbReference>
<dbReference type="GO" id="GO:0016020">
    <property type="term" value="C:membrane"/>
    <property type="evidence" value="ECO:0007669"/>
    <property type="project" value="UniProtKB-SubCell"/>
</dbReference>
<proteinExistence type="predicted"/>
<reference evidence="8" key="1">
    <citation type="submission" date="2025-08" db="UniProtKB">
        <authorList>
            <consortium name="Ensembl"/>
        </authorList>
    </citation>
    <scope>IDENTIFICATION</scope>
</reference>
<evidence type="ECO:0000256" key="4">
    <source>
        <dbReference type="ARBA" id="ARBA00022723"/>
    </source>
</evidence>